<protein>
    <recommendedName>
        <fullName evidence="3">Tetratricopeptide repeat protein</fullName>
    </recommendedName>
</protein>
<proteinExistence type="predicted"/>
<dbReference type="Proteomes" id="UP001589608">
    <property type="component" value="Unassembled WGS sequence"/>
</dbReference>
<evidence type="ECO:0000313" key="2">
    <source>
        <dbReference type="Proteomes" id="UP001589608"/>
    </source>
</evidence>
<name>A0ABV5M3I5_9ACTN</name>
<dbReference type="Gene3D" id="1.25.40.10">
    <property type="entry name" value="Tetratricopeptide repeat domain"/>
    <property type="match status" value="2"/>
</dbReference>
<dbReference type="EMBL" id="JBHMCA010000020">
    <property type="protein sequence ID" value="MFB9443407.1"/>
    <property type="molecule type" value="Genomic_DNA"/>
</dbReference>
<sequence>MDELLAAVRRRVTLYTITGSPVHLLGQAATDEGFALWEAATRTGESGLRTMNIEPMAALAWFHWCRFWSLPDGVGDAERATAESLFDVIAPEWPELVPEILIADTELDDWCDEGTDLLERCLGRDDPAALDRAISLFRQVLQMIDIERSSRGDVLNNLGMALRLRSERGGGRQDLDDAVLAGEVAVECTPAGPERALYAANLGARLQARYLRDGDEADLNGAVDTIRIAVDGLHPAAAERAGHLSNLGLALRMRFERFGVPADIDEAVTVGRAALERCPPGHSNRVQCLGNLSGSLQVRFGWRGDPADLDEAVASVREALWLVPGNHPDLGRHLSNLTVMLQTRYASRGDRADLDAAVEAARGAERMVPGGHANRAQVLSYLAAALAGRFERLRNRVDVDEAVAIGRAALDLAPDADPGRPMYLSHLATALDARYADSGDPDDLDAALAAARAAVSTAPVDHPYRARYLTNLAGVLLRRAERSGEARDLDAVIAAAEAIVDVFPAGHPDRSTVLANLGISLRARFLVSGSGVDADRALHMWREGAASRTAPAATRLRCADAFGDFAASLERWPEAAEGLTAAVRLLPLSAWRGLSRAGAEDALVSADGVARDAGACTIAADDPRGAVVALEAGRAVGWAQLLDTRTDLSRLRSAVPELAARLGAVRSGLDRPAA</sequence>
<dbReference type="InterPro" id="IPR011990">
    <property type="entry name" value="TPR-like_helical_dom_sf"/>
</dbReference>
<evidence type="ECO:0008006" key="3">
    <source>
        <dbReference type="Google" id="ProtNLM"/>
    </source>
</evidence>
<gene>
    <name evidence="1" type="ORF">ACFFTR_09955</name>
</gene>
<keyword evidence="2" id="KW-1185">Reference proteome</keyword>
<accession>A0ABV5M3I5</accession>
<comment type="caution">
    <text evidence="1">The sequence shown here is derived from an EMBL/GenBank/DDBJ whole genome shotgun (WGS) entry which is preliminary data.</text>
</comment>
<organism evidence="1 2">
    <name type="scientific">Dactylosporangium vinaceum</name>
    <dbReference type="NCBI Taxonomy" id="53362"/>
    <lineage>
        <taxon>Bacteria</taxon>
        <taxon>Bacillati</taxon>
        <taxon>Actinomycetota</taxon>
        <taxon>Actinomycetes</taxon>
        <taxon>Micromonosporales</taxon>
        <taxon>Micromonosporaceae</taxon>
        <taxon>Dactylosporangium</taxon>
    </lineage>
</organism>
<reference evidence="1 2" key="1">
    <citation type="submission" date="2024-09" db="EMBL/GenBank/DDBJ databases">
        <authorList>
            <person name="Sun Q."/>
            <person name="Mori K."/>
        </authorList>
    </citation>
    <scope>NUCLEOTIDE SEQUENCE [LARGE SCALE GENOMIC DNA]</scope>
    <source>
        <strain evidence="1 2">JCM 3307</strain>
    </source>
</reference>
<dbReference type="RefSeq" id="WP_223103498.1">
    <property type="nucleotide sequence ID" value="NZ_CP061913.1"/>
</dbReference>
<evidence type="ECO:0000313" key="1">
    <source>
        <dbReference type="EMBL" id="MFB9443407.1"/>
    </source>
</evidence>